<evidence type="ECO:0000256" key="3">
    <source>
        <dbReference type="ARBA" id="ARBA00023015"/>
    </source>
</evidence>
<dbReference type="Proteomes" id="UP000196125">
    <property type="component" value="Unassembled WGS sequence"/>
</dbReference>
<dbReference type="SUPFAM" id="SSF46785">
    <property type="entry name" value="Winged helix' DNA-binding domain"/>
    <property type="match status" value="1"/>
</dbReference>
<evidence type="ECO:0000256" key="5">
    <source>
        <dbReference type="ARBA" id="ARBA00023163"/>
    </source>
</evidence>
<dbReference type="OrthoDB" id="9804020at2"/>
<keyword evidence="7" id="KW-0032">Aminotransferase</keyword>
<evidence type="ECO:0000256" key="2">
    <source>
        <dbReference type="ARBA" id="ARBA00022898"/>
    </source>
</evidence>
<evidence type="ECO:0000313" key="8">
    <source>
        <dbReference type="EMBL" id="SMR99680.1"/>
    </source>
</evidence>
<evidence type="ECO:0000313" key="9">
    <source>
        <dbReference type="Proteomes" id="UP000196125"/>
    </source>
</evidence>
<keyword evidence="5" id="KW-0804">Transcription</keyword>
<comment type="similarity">
    <text evidence="1">In the C-terminal section; belongs to the class-I pyridoxal-phosphate-dependent aminotransferase family.</text>
</comment>
<organism evidence="8 9">
    <name type="scientific">Vibrio mangrovi</name>
    <dbReference type="NCBI Taxonomy" id="474394"/>
    <lineage>
        <taxon>Bacteria</taxon>
        <taxon>Pseudomonadati</taxon>
        <taxon>Pseudomonadota</taxon>
        <taxon>Gammaproteobacteria</taxon>
        <taxon>Vibrionales</taxon>
        <taxon>Vibrionaceae</taxon>
        <taxon>Vibrio</taxon>
    </lineage>
</organism>
<dbReference type="EMBL" id="FXXI01000001">
    <property type="protein sequence ID" value="SMR99680.1"/>
    <property type="molecule type" value="Genomic_DNA"/>
</dbReference>
<dbReference type="InterPro" id="IPR036390">
    <property type="entry name" value="WH_DNA-bd_sf"/>
</dbReference>
<keyword evidence="4" id="KW-0238">DNA-binding</keyword>
<accession>A0A1Y6ISA5</accession>
<dbReference type="RefSeq" id="WP_087479691.1">
    <property type="nucleotide sequence ID" value="NZ_AP024883.1"/>
</dbReference>
<evidence type="ECO:0000256" key="4">
    <source>
        <dbReference type="ARBA" id="ARBA00023125"/>
    </source>
</evidence>
<dbReference type="AlphaFoldDB" id="A0A1Y6ISA5"/>
<dbReference type="InterPro" id="IPR015424">
    <property type="entry name" value="PyrdxlP-dep_Trfase"/>
</dbReference>
<evidence type="ECO:0000256" key="1">
    <source>
        <dbReference type="ARBA" id="ARBA00005384"/>
    </source>
</evidence>
<dbReference type="PANTHER" id="PTHR46577:SF2">
    <property type="entry name" value="TRANSCRIPTIONAL REGULATORY PROTEIN"/>
    <property type="match status" value="1"/>
</dbReference>
<dbReference type="Pfam" id="PF00155">
    <property type="entry name" value="Aminotran_1_2"/>
    <property type="match status" value="1"/>
</dbReference>
<dbReference type="PANTHER" id="PTHR46577">
    <property type="entry name" value="HTH-TYPE TRANSCRIPTIONAL REGULATORY PROTEIN GABR"/>
    <property type="match status" value="1"/>
</dbReference>
<protein>
    <submittedName>
        <fullName evidence="7">PLP-dependent aminotransferase family protein</fullName>
    </submittedName>
    <submittedName>
        <fullName evidence="8">Putative HTH-type transcriptional regulator YjiR</fullName>
    </submittedName>
</protein>
<reference evidence="7 10" key="2">
    <citation type="submission" date="2023-11" db="EMBL/GenBank/DDBJ databases">
        <title>Plant-associative lifestyle of Vibrio porteresiae and its evolutionary dynamics.</title>
        <authorList>
            <person name="Rameshkumar N."/>
            <person name="Kirti K."/>
        </authorList>
    </citation>
    <scope>NUCLEOTIDE SEQUENCE [LARGE SCALE GENOMIC DNA]</scope>
    <source>
        <strain evidence="7 10">MSSRF38</strain>
    </source>
</reference>
<dbReference type="CDD" id="cd07377">
    <property type="entry name" value="WHTH_GntR"/>
    <property type="match status" value="1"/>
</dbReference>
<dbReference type="Gene3D" id="3.40.640.10">
    <property type="entry name" value="Type I PLP-dependent aspartate aminotransferase-like (Major domain)"/>
    <property type="match status" value="1"/>
</dbReference>
<dbReference type="Pfam" id="PF00392">
    <property type="entry name" value="GntR"/>
    <property type="match status" value="1"/>
</dbReference>
<keyword evidence="2" id="KW-0663">Pyridoxal phosphate</keyword>
<evidence type="ECO:0000313" key="7">
    <source>
        <dbReference type="EMBL" id="MDW6003527.1"/>
    </source>
</evidence>
<dbReference type="InterPro" id="IPR004839">
    <property type="entry name" value="Aminotransferase_I/II_large"/>
</dbReference>
<dbReference type="EMBL" id="JAWRCO010000001">
    <property type="protein sequence ID" value="MDW6003527.1"/>
    <property type="molecule type" value="Genomic_DNA"/>
</dbReference>
<dbReference type="GO" id="GO:0030170">
    <property type="term" value="F:pyridoxal phosphate binding"/>
    <property type="evidence" value="ECO:0007669"/>
    <property type="project" value="InterPro"/>
</dbReference>
<dbReference type="InterPro" id="IPR051446">
    <property type="entry name" value="HTH_trans_reg/aminotransferase"/>
</dbReference>
<dbReference type="SUPFAM" id="SSF53383">
    <property type="entry name" value="PLP-dependent transferases"/>
    <property type="match status" value="1"/>
</dbReference>
<dbReference type="PROSITE" id="PS50949">
    <property type="entry name" value="HTH_GNTR"/>
    <property type="match status" value="1"/>
</dbReference>
<dbReference type="GO" id="GO:0003677">
    <property type="term" value="F:DNA binding"/>
    <property type="evidence" value="ECO:0007669"/>
    <property type="project" value="UniProtKB-KW"/>
</dbReference>
<evidence type="ECO:0000313" key="10">
    <source>
        <dbReference type="Proteomes" id="UP001283366"/>
    </source>
</evidence>
<keyword evidence="10" id="KW-1185">Reference proteome</keyword>
<keyword evidence="7" id="KW-0808">Transferase</keyword>
<dbReference type="InterPro" id="IPR000524">
    <property type="entry name" value="Tscrpt_reg_HTH_GntR"/>
</dbReference>
<sequence length="466" mass="52511">MARYKRLAEKIIGEIQSGKLTPGSRMLSLRQFARQHEMSVSTAVSCYEELESLGWLTSRPQAGFFVSSRDVVQPPSWSSFISRESSPVYQEEFLCKFTGPLGMSCLSLNETTVTELERSFRRASKRMGERITKYPEFQGEMGLRQALVGHFRHYGFSLTADELVITHGCIDAVRTALEVCTHPGDTVAISSPCYNGLLKLLAQMSLKIIEIPSLEDGIDLEQLSWHLEAGSVQAGLFCTTHMNPQGITMSVEQKQRLAQLAAQYQIPVIEDDVYFELSQQHHFSLPATYYDQSGYMIWCGSFSKSLSPSYRLGWCRPGRFMASFIERALGVATPMQLAMTDFIESGLYMKHLKMVRHQLILQTQDYRHYLQQYLPENTRITQPQGGLVLWIQVPGLDSDALAQAALQAGVDIRVGSQFTSLGRYRDCLRINIGYPFDETIRVELDRLIALIRQLTDVNGGDIAGSR</sequence>
<dbReference type="Gene3D" id="1.10.10.10">
    <property type="entry name" value="Winged helix-like DNA-binding domain superfamily/Winged helix DNA-binding domain"/>
    <property type="match status" value="1"/>
</dbReference>
<evidence type="ECO:0000259" key="6">
    <source>
        <dbReference type="PROSITE" id="PS50949"/>
    </source>
</evidence>
<name>A0A1Y6ISA5_9VIBR</name>
<reference evidence="8 9" key="1">
    <citation type="submission" date="2017-05" db="EMBL/GenBank/DDBJ databases">
        <authorList>
            <person name="Song R."/>
            <person name="Chenine A.L."/>
            <person name="Ruprecht R.M."/>
        </authorList>
    </citation>
    <scope>NUCLEOTIDE SEQUENCE [LARGE SCALE GENOMIC DNA]</scope>
    <source>
        <strain evidence="8 9">CECT 7927</strain>
    </source>
</reference>
<dbReference type="Gene3D" id="3.90.1150.10">
    <property type="entry name" value="Aspartate Aminotransferase, domain 1"/>
    <property type="match status" value="1"/>
</dbReference>
<keyword evidence="3" id="KW-0805">Transcription regulation</keyword>
<proteinExistence type="inferred from homology"/>
<dbReference type="GO" id="GO:0008483">
    <property type="term" value="F:transaminase activity"/>
    <property type="evidence" value="ECO:0007669"/>
    <property type="project" value="UniProtKB-KW"/>
</dbReference>
<gene>
    <name evidence="8" type="primary">yjiR_1</name>
    <name evidence="7" type="ORF">SBX37_11775</name>
    <name evidence="8" type="ORF">VIM7927_00908</name>
</gene>
<dbReference type="InterPro" id="IPR015422">
    <property type="entry name" value="PyrdxlP-dep_Trfase_small"/>
</dbReference>
<dbReference type="GO" id="GO:0003700">
    <property type="term" value="F:DNA-binding transcription factor activity"/>
    <property type="evidence" value="ECO:0007669"/>
    <property type="project" value="InterPro"/>
</dbReference>
<dbReference type="Proteomes" id="UP001283366">
    <property type="component" value="Unassembled WGS sequence"/>
</dbReference>
<dbReference type="CDD" id="cd00609">
    <property type="entry name" value="AAT_like"/>
    <property type="match status" value="1"/>
</dbReference>
<feature type="domain" description="HTH gntR-type" evidence="6">
    <location>
        <begin position="1"/>
        <end position="69"/>
    </location>
</feature>
<dbReference type="InterPro" id="IPR036388">
    <property type="entry name" value="WH-like_DNA-bd_sf"/>
</dbReference>
<dbReference type="SMART" id="SM00345">
    <property type="entry name" value="HTH_GNTR"/>
    <property type="match status" value="1"/>
</dbReference>
<dbReference type="InterPro" id="IPR015421">
    <property type="entry name" value="PyrdxlP-dep_Trfase_major"/>
</dbReference>